<organism evidence="1 2">
    <name type="scientific">Racocetra persica</name>
    <dbReference type="NCBI Taxonomy" id="160502"/>
    <lineage>
        <taxon>Eukaryota</taxon>
        <taxon>Fungi</taxon>
        <taxon>Fungi incertae sedis</taxon>
        <taxon>Mucoromycota</taxon>
        <taxon>Glomeromycotina</taxon>
        <taxon>Glomeromycetes</taxon>
        <taxon>Diversisporales</taxon>
        <taxon>Gigasporaceae</taxon>
        <taxon>Racocetra</taxon>
    </lineage>
</organism>
<sequence length="63" mass="7376">ITHQESYPLLKIKDKSSFLDLPKNVYLAVETLTPEISSKYQNQEALEYQTQEALEYQIKEISK</sequence>
<protein>
    <submittedName>
        <fullName evidence="1">26967_t:CDS:1</fullName>
    </submittedName>
</protein>
<gene>
    <name evidence="1" type="ORF">RPERSI_LOCUS31792</name>
</gene>
<name>A0ACA9SMV8_9GLOM</name>
<comment type="caution">
    <text evidence="1">The sequence shown here is derived from an EMBL/GenBank/DDBJ whole genome shotgun (WGS) entry which is preliminary data.</text>
</comment>
<evidence type="ECO:0000313" key="1">
    <source>
        <dbReference type="EMBL" id="CAG8841254.1"/>
    </source>
</evidence>
<accession>A0ACA9SMV8</accession>
<proteinExistence type="predicted"/>
<dbReference type="EMBL" id="CAJVQC010129699">
    <property type="protein sequence ID" value="CAG8841254.1"/>
    <property type="molecule type" value="Genomic_DNA"/>
</dbReference>
<feature type="non-terminal residue" evidence="1">
    <location>
        <position position="1"/>
    </location>
</feature>
<reference evidence="1" key="1">
    <citation type="submission" date="2021-06" db="EMBL/GenBank/DDBJ databases">
        <authorList>
            <person name="Kallberg Y."/>
            <person name="Tangrot J."/>
            <person name="Rosling A."/>
        </authorList>
    </citation>
    <scope>NUCLEOTIDE SEQUENCE</scope>
    <source>
        <strain evidence="1">MA461A</strain>
    </source>
</reference>
<evidence type="ECO:0000313" key="2">
    <source>
        <dbReference type="Proteomes" id="UP000789920"/>
    </source>
</evidence>
<dbReference type="Proteomes" id="UP000789920">
    <property type="component" value="Unassembled WGS sequence"/>
</dbReference>
<keyword evidence="2" id="KW-1185">Reference proteome</keyword>
<feature type="non-terminal residue" evidence="1">
    <location>
        <position position="63"/>
    </location>
</feature>